<dbReference type="AlphaFoldDB" id="A0A7Z8P1P8"/>
<feature type="transmembrane region" description="Helical" evidence="1">
    <location>
        <begin position="192"/>
        <end position="211"/>
    </location>
</feature>
<dbReference type="InterPro" id="IPR016174">
    <property type="entry name" value="Di-haem_cyt_TM"/>
</dbReference>
<gene>
    <name evidence="2" type="ORF">FKV42_10455</name>
</gene>
<protein>
    <submittedName>
        <fullName evidence="2">Cytochrome B</fullName>
    </submittedName>
</protein>
<dbReference type="OrthoDB" id="130079at2157"/>
<dbReference type="GO" id="GO:0022904">
    <property type="term" value="P:respiratory electron transport chain"/>
    <property type="evidence" value="ECO:0007669"/>
    <property type="project" value="InterPro"/>
</dbReference>
<dbReference type="Proteomes" id="UP000319335">
    <property type="component" value="Unassembled WGS sequence"/>
</dbReference>
<feature type="transmembrane region" description="Helical" evidence="1">
    <location>
        <begin position="166"/>
        <end position="186"/>
    </location>
</feature>
<reference evidence="2 3" key="1">
    <citation type="submission" date="2019-06" db="EMBL/GenBank/DDBJ databases">
        <title>Draft genome sequence of Methanolobus vulcani B1d.</title>
        <authorList>
            <person name="Creighbaum A.J."/>
            <person name="Ticak T."/>
            <person name="Hariraju D."/>
            <person name="Arivett B.A."/>
            <person name="Ferguson D.J.Jr."/>
        </authorList>
    </citation>
    <scope>NUCLEOTIDE SEQUENCE [LARGE SCALE GENOMIC DNA]</scope>
    <source>
        <strain evidence="2 3">B1d</strain>
    </source>
</reference>
<comment type="caution">
    <text evidence="2">The sequence shown here is derived from an EMBL/GenBank/DDBJ whole genome shotgun (WGS) entry which is preliminary data.</text>
</comment>
<keyword evidence="1" id="KW-0472">Membrane</keyword>
<sequence>MEDKKIDKECPKLVSRKAIKMYGERHIERYSFLERLAHFAHLTALFVLLITGFKIYMGWEFLTYHAALNIHMAFAIIFMVANWIIIPYNIITTECPHCEICDAGGIRGYSHRAMHIARRYLFGPTDAKRVKQILLNYLGKAPYPAYTVFDVKNRGYIDKLHPMTKFLLVFEGAAVGLVFISGIPLYHQQWELLGIPIGHWILLAGDMIGPYFNLGTLALIRTVHLLVAYFFIIEVTVHVGIIELDPKIWKFHKAIFWTGTSDLCDYHYVDLINVDDDEPIAQKE</sequence>
<feature type="transmembrane region" description="Helical" evidence="1">
    <location>
        <begin position="36"/>
        <end position="56"/>
    </location>
</feature>
<dbReference type="GO" id="GO:0016020">
    <property type="term" value="C:membrane"/>
    <property type="evidence" value="ECO:0007669"/>
    <property type="project" value="InterPro"/>
</dbReference>
<dbReference type="RefSeq" id="WP_154810211.1">
    <property type="nucleotide sequence ID" value="NZ_VIAQ01000017.1"/>
</dbReference>
<feature type="transmembrane region" description="Helical" evidence="1">
    <location>
        <begin position="223"/>
        <end position="242"/>
    </location>
</feature>
<proteinExistence type="predicted"/>
<name>A0A7Z8P1P8_9EURY</name>
<keyword evidence="1" id="KW-1133">Transmembrane helix</keyword>
<keyword evidence="1" id="KW-0812">Transmembrane</keyword>
<dbReference type="EMBL" id="VIAQ01000017">
    <property type="protein sequence ID" value="TQD24355.1"/>
    <property type="molecule type" value="Genomic_DNA"/>
</dbReference>
<evidence type="ECO:0000256" key="1">
    <source>
        <dbReference type="SAM" id="Phobius"/>
    </source>
</evidence>
<dbReference type="Gene3D" id="1.20.950.20">
    <property type="entry name" value="Transmembrane di-heme cytochromes, Chain C"/>
    <property type="match status" value="1"/>
</dbReference>
<feature type="transmembrane region" description="Helical" evidence="1">
    <location>
        <begin position="62"/>
        <end position="85"/>
    </location>
</feature>
<keyword evidence="3" id="KW-1185">Reference proteome</keyword>
<evidence type="ECO:0000313" key="3">
    <source>
        <dbReference type="Proteomes" id="UP000319335"/>
    </source>
</evidence>
<accession>A0A7Z8P1P8</accession>
<dbReference type="SUPFAM" id="SSF81342">
    <property type="entry name" value="Transmembrane di-heme cytochromes"/>
    <property type="match status" value="1"/>
</dbReference>
<organism evidence="2 3">
    <name type="scientific">Methanolobus vulcani</name>
    <dbReference type="NCBI Taxonomy" id="38026"/>
    <lineage>
        <taxon>Archaea</taxon>
        <taxon>Methanobacteriati</taxon>
        <taxon>Methanobacteriota</taxon>
        <taxon>Stenosarchaea group</taxon>
        <taxon>Methanomicrobia</taxon>
        <taxon>Methanosarcinales</taxon>
        <taxon>Methanosarcinaceae</taxon>
        <taxon>Methanolobus</taxon>
    </lineage>
</organism>
<evidence type="ECO:0000313" key="2">
    <source>
        <dbReference type="EMBL" id="TQD24355.1"/>
    </source>
</evidence>